<comment type="caution">
    <text evidence="2">The sequence shown here is derived from an EMBL/GenBank/DDBJ whole genome shotgun (WGS) entry which is preliminary data.</text>
</comment>
<evidence type="ECO:0000313" key="2">
    <source>
        <dbReference type="EMBL" id="SEB68942.1"/>
    </source>
</evidence>
<evidence type="ECO:0000256" key="1">
    <source>
        <dbReference type="SAM" id="Phobius"/>
    </source>
</evidence>
<feature type="transmembrane region" description="Helical" evidence="1">
    <location>
        <begin position="14"/>
        <end position="40"/>
    </location>
</feature>
<proteinExistence type="predicted"/>
<dbReference type="Proteomes" id="UP000183687">
    <property type="component" value="Unassembled WGS sequence"/>
</dbReference>
<evidence type="ECO:0000313" key="3">
    <source>
        <dbReference type="Proteomes" id="UP000183687"/>
    </source>
</evidence>
<reference evidence="2 3" key="1">
    <citation type="submission" date="2016-10" db="EMBL/GenBank/DDBJ databases">
        <authorList>
            <person name="Varghese N."/>
            <person name="Submissions S."/>
        </authorList>
    </citation>
    <scope>NUCLEOTIDE SEQUENCE [LARGE SCALE GENOMIC DNA]</scope>
    <source>
        <strain evidence="2 3">DSM 20586</strain>
    </source>
</reference>
<accession>A0AB38A6L4</accession>
<name>A0AB38A6L4_9ACTN</name>
<dbReference type="EMBL" id="FNSH01000001">
    <property type="protein sequence ID" value="SEB68942.1"/>
    <property type="molecule type" value="Genomic_DNA"/>
</dbReference>
<protein>
    <submittedName>
        <fullName evidence="2">Uncharacterized protein</fullName>
    </submittedName>
</protein>
<keyword evidence="1" id="KW-1133">Transmembrane helix</keyword>
<organism evidence="2 3">
    <name type="scientific">Atopobium minutum</name>
    <dbReference type="NCBI Taxonomy" id="1381"/>
    <lineage>
        <taxon>Bacteria</taxon>
        <taxon>Bacillati</taxon>
        <taxon>Actinomycetota</taxon>
        <taxon>Coriobacteriia</taxon>
        <taxon>Coriobacteriales</taxon>
        <taxon>Atopobiaceae</taxon>
        <taxon>Atopobium</taxon>
    </lineage>
</organism>
<dbReference type="AlphaFoldDB" id="A0AB38A6L4"/>
<keyword evidence="1" id="KW-0812">Transmembrane</keyword>
<gene>
    <name evidence="2" type="ORF">SAMN04489746_0882</name>
</gene>
<sequence length="196" mass="22291">MHARGFIALFRGNLFIFGIFTVLQIIGLFLLTKLTLHLILRFSPKRRLDRMGKALHTALAQASMLSGKTGRIQVDSNPIQSYFTVSLKGVSLHDQHVFAEACKQMLSPIDNPRYVLIEQSGAGLFGILHYRHSFACPEVLSKRKEDVTLLVDALKPFGTYKAVYIKSPEGREKLWRCRERALVNLNERYTKIFLGL</sequence>
<keyword evidence="1" id="KW-0472">Membrane</keyword>